<keyword evidence="4" id="KW-0804">Transcription</keyword>
<dbReference type="SUPFAM" id="SSF48498">
    <property type="entry name" value="Tetracyclin repressor-like, C-terminal domain"/>
    <property type="match status" value="1"/>
</dbReference>
<organism evidence="7 8">
    <name type="scientific">Actinoplanes missouriensis (strain ATCC 14538 / DSM 43046 / CBS 188.64 / JCM 3121 / NBRC 102363 / NCIMB 12654 / NRRL B-3342 / UNCC 431)</name>
    <dbReference type="NCBI Taxonomy" id="512565"/>
    <lineage>
        <taxon>Bacteria</taxon>
        <taxon>Bacillati</taxon>
        <taxon>Actinomycetota</taxon>
        <taxon>Actinomycetes</taxon>
        <taxon>Micromonosporales</taxon>
        <taxon>Micromonosporaceae</taxon>
        <taxon>Actinoplanes</taxon>
    </lineage>
</organism>
<keyword evidence="3 5" id="KW-0238">DNA-binding</keyword>
<dbReference type="InterPro" id="IPR001647">
    <property type="entry name" value="HTH_TetR"/>
</dbReference>
<keyword evidence="8" id="KW-1185">Reference proteome</keyword>
<reference evidence="7 8" key="1">
    <citation type="submission" date="2012-02" db="EMBL/GenBank/DDBJ databases">
        <title>Complete genome sequence of Actinoplanes missouriensis 431 (= NBRC 102363).</title>
        <authorList>
            <person name="Ohnishi Y."/>
            <person name="Ishikawa J."/>
            <person name="Sekine M."/>
            <person name="Hosoyama A."/>
            <person name="Harada T."/>
            <person name="Narita H."/>
            <person name="Hata T."/>
            <person name="Konno Y."/>
            <person name="Tutikane K."/>
            <person name="Fujita N."/>
            <person name="Horinouchi S."/>
            <person name="Hayakawa M."/>
        </authorList>
    </citation>
    <scope>NUCLEOTIDE SEQUENCE [LARGE SCALE GENOMIC DNA]</scope>
    <source>
        <strain evidence="8">ATCC 14538 / DSM 43046 / CBS 188.64 / JCM 3121 / NBRC 102363 / NCIMB 12654 / NRRL B-3342 / UNCC 431</strain>
    </source>
</reference>
<feature type="domain" description="HTH tetR-type" evidence="6">
    <location>
        <begin position="8"/>
        <end position="68"/>
    </location>
</feature>
<dbReference type="Pfam" id="PF00440">
    <property type="entry name" value="TetR_N"/>
    <property type="match status" value="1"/>
</dbReference>
<dbReference type="Pfam" id="PF13977">
    <property type="entry name" value="TetR_C_6"/>
    <property type="match status" value="1"/>
</dbReference>
<evidence type="ECO:0000259" key="6">
    <source>
        <dbReference type="PROSITE" id="PS50977"/>
    </source>
</evidence>
<evidence type="ECO:0000313" key="7">
    <source>
        <dbReference type="EMBL" id="BAL89299.1"/>
    </source>
</evidence>
<dbReference type="GO" id="GO:0000976">
    <property type="term" value="F:transcription cis-regulatory region binding"/>
    <property type="evidence" value="ECO:0007669"/>
    <property type="project" value="TreeGrafter"/>
</dbReference>
<evidence type="ECO:0000256" key="1">
    <source>
        <dbReference type="ARBA" id="ARBA00022491"/>
    </source>
</evidence>
<evidence type="ECO:0000256" key="2">
    <source>
        <dbReference type="ARBA" id="ARBA00023015"/>
    </source>
</evidence>
<dbReference type="KEGG" id="ams:AMIS_40790"/>
<dbReference type="InterPro" id="IPR050109">
    <property type="entry name" value="HTH-type_TetR-like_transc_reg"/>
</dbReference>
<dbReference type="InterPro" id="IPR039538">
    <property type="entry name" value="BetI_C"/>
</dbReference>
<accession>I0H8G2</accession>
<dbReference type="Proteomes" id="UP000007882">
    <property type="component" value="Chromosome"/>
</dbReference>
<dbReference type="GO" id="GO:0003700">
    <property type="term" value="F:DNA-binding transcription factor activity"/>
    <property type="evidence" value="ECO:0007669"/>
    <property type="project" value="TreeGrafter"/>
</dbReference>
<evidence type="ECO:0000313" key="8">
    <source>
        <dbReference type="Proteomes" id="UP000007882"/>
    </source>
</evidence>
<dbReference type="InterPro" id="IPR036271">
    <property type="entry name" value="Tet_transcr_reg_TetR-rel_C_sf"/>
</dbReference>
<evidence type="ECO:0000256" key="4">
    <source>
        <dbReference type="ARBA" id="ARBA00023163"/>
    </source>
</evidence>
<dbReference type="RefSeq" id="WP_014444193.1">
    <property type="nucleotide sequence ID" value="NC_017093.1"/>
</dbReference>
<evidence type="ECO:0000256" key="3">
    <source>
        <dbReference type="ARBA" id="ARBA00023125"/>
    </source>
</evidence>
<protein>
    <submittedName>
        <fullName evidence="7">Putative TetR-family transcriptional regulator</fullName>
    </submittedName>
</protein>
<proteinExistence type="predicted"/>
<dbReference type="EMBL" id="AP012319">
    <property type="protein sequence ID" value="BAL89299.1"/>
    <property type="molecule type" value="Genomic_DNA"/>
</dbReference>
<keyword evidence="2" id="KW-0805">Transcription regulation</keyword>
<sequence length="200" mass="21445">MPKRVDHDERRRQIAGAVWRIAAGRGLPAATLREVAAEAGVSMRLVQYYFGTKEQLLIHAFELGARAAGERMRLRFSALGHPPTPEEVVRICLLELLPTDEDSLLLARVHAAYYAAALTDPALAGADATNPQDQLESVIVTQLRAGQEAGVVPAGIDARVEARGLAALAAGLSSTVLVGVRSAAEAVEVMEYQLRRLFPG</sequence>
<dbReference type="PATRIC" id="fig|512565.3.peg.4064"/>
<dbReference type="eggNOG" id="COG1309">
    <property type="taxonomic scope" value="Bacteria"/>
</dbReference>
<dbReference type="SUPFAM" id="SSF46689">
    <property type="entry name" value="Homeodomain-like"/>
    <property type="match status" value="1"/>
</dbReference>
<dbReference type="AlphaFoldDB" id="I0H8G2"/>
<dbReference type="InterPro" id="IPR009057">
    <property type="entry name" value="Homeodomain-like_sf"/>
</dbReference>
<dbReference type="HOGENOM" id="CLU_069356_15_10_11"/>
<keyword evidence="1" id="KW-0678">Repressor</keyword>
<gene>
    <name evidence="7" type="ordered locus">AMIS_40790</name>
</gene>
<dbReference type="PANTHER" id="PTHR30055:SF234">
    <property type="entry name" value="HTH-TYPE TRANSCRIPTIONAL REGULATOR BETI"/>
    <property type="match status" value="1"/>
</dbReference>
<evidence type="ECO:0000256" key="5">
    <source>
        <dbReference type="PROSITE-ProRule" id="PRU00335"/>
    </source>
</evidence>
<dbReference type="Gene3D" id="1.10.357.10">
    <property type="entry name" value="Tetracycline Repressor, domain 2"/>
    <property type="match status" value="1"/>
</dbReference>
<dbReference type="PROSITE" id="PS50977">
    <property type="entry name" value="HTH_TETR_2"/>
    <property type="match status" value="1"/>
</dbReference>
<dbReference type="STRING" id="512565.AMIS_40790"/>
<name>I0H8G2_ACTM4</name>
<dbReference type="PANTHER" id="PTHR30055">
    <property type="entry name" value="HTH-TYPE TRANSCRIPTIONAL REGULATOR RUTR"/>
    <property type="match status" value="1"/>
</dbReference>
<feature type="DNA-binding region" description="H-T-H motif" evidence="5">
    <location>
        <begin position="31"/>
        <end position="50"/>
    </location>
</feature>